<feature type="transmembrane region" description="Helical" evidence="7">
    <location>
        <begin position="189"/>
        <end position="207"/>
    </location>
</feature>
<evidence type="ECO:0000256" key="5">
    <source>
        <dbReference type="ARBA" id="ARBA00023136"/>
    </source>
</evidence>
<evidence type="ECO:0000256" key="4">
    <source>
        <dbReference type="ARBA" id="ARBA00022989"/>
    </source>
</evidence>
<dbReference type="PANTHER" id="PTHR42829:SF2">
    <property type="entry name" value="NADH-UBIQUINONE OXIDOREDUCTASE CHAIN 5"/>
    <property type="match status" value="1"/>
</dbReference>
<dbReference type="NCBIfam" id="NF005141">
    <property type="entry name" value="PRK06590.1"/>
    <property type="match status" value="1"/>
</dbReference>
<accession>A0A1G6UWC2</accession>
<evidence type="ECO:0000256" key="3">
    <source>
        <dbReference type="ARBA" id="ARBA00022692"/>
    </source>
</evidence>
<dbReference type="GO" id="GO:0042773">
    <property type="term" value="P:ATP synthesis coupled electron transport"/>
    <property type="evidence" value="ECO:0007669"/>
    <property type="project" value="InterPro"/>
</dbReference>
<dbReference type="AlphaFoldDB" id="A0A1G6UWC2"/>
<dbReference type="GO" id="GO:0015990">
    <property type="term" value="P:electron transport coupled proton transport"/>
    <property type="evidence" value="ECO:0007669"/>
    <property type="project" value="TreeGrafter"/>
</dbReference>
<feature type="transmembrane region" description="Helical" evidence="7">
    <location>
        <begin position="257"/>
        <end position="274"/>
    </location>
</feature>
<name>A0A1G6UWC2_PEPNI</name>
<dbReference type="Pfam" id="PF00662">
    <property type="entry name" value="Proton_antipo_N"/>
    <property type="match status" value="1"/>
</dbReference>
<evidence type="ECO:0000256" key="2">
    <source>
        <dbReference type="ARBA" id="ARBA00008483"/>
    </source>
</evidence>
<evidence type="ECO:0000256" key="7">
    <source>
        <dbReference type="SAM" id="Phobius"/>
    </source>
</evidence>
<dbReference type="RefSeq" id="WP_091791405.1">
    <property type="nucleotide sequence ID" value="NZ_FNAF01000003.1"/>
</dbReference>
<dbReference type="GO" id="GO:0012505">
    <property type="term" value="C:endomembrane system"/>
    <property type="evidence" value="ECO:0007669"/>
    <property type="project" value="UniProtKB-SubCell"/>
</dbReference>
<comment type="similarity">
    <text evidence="2">Belongs to the CPA3 antiporters (TC 2.A.63) subunit A family.</text>
</comment>
<feature type="transmembrane region" description="Helical" evidence="7">
    <location>
        <begin position="36"/>
        <end position="57"/>
    </location>
</feature>
<dbReference type="PRINTS" id="PR01434">
    <property type="entry name" value="NADHDHGNASE5"/>
</dbReference>
<dbReference type="InterPro" id="IPR001750">
    <property type="entry name" value="ND/Mrp_TM"/>
</dbReference>
<keyword evidence="4 7" id="KW-1133">Transmembrane helix</keyword>
<dbReference type="EMBL" id="FNAF01000003">
    <property type="protein sequence ID" value="SDD44937.1"/>
    <property type="molecule type" value="Genomic_DNA"/>
</dbReference>
<dbReference type="PANTHER" id="PTHR42829">
    <property type="entry name" value="NADH-UBIQUINONE OXIDOREDUCTASE CHAIN 5"/>
    <property type="match status" value="1"/>
</dbReference>
<dbReference type="GO" id="GO:0008137">
    <property type="term" value="F:NADH dehydrogenase (ubiquinone) activity"/>
    <property type="evidence" value="ECO:0007669"/>
    <property type="project" value="InterPro"/>
</dbReference>
<dbReference type="InterPro" id="IPR003945">
    <property type="entry name" value="NU5C-like"/>
</dbReference>
<reference evidence="10 11" key="1">
    <citation type="submission" date="2016-10" db="EMBL/GenBank/DDBJ databases">
        <authorList>
            <person name="de Groot N.N."/>
        </authorList>
    </citation>
    <scope>NUCLEOTIDE SEQUENCE [LARGE SCALE GENOMIC DNA]</scope>
    <source>
        <strain evidence="10 11">DSM 20475</strain>
    </source>
</reference>
<keyword evidence="3 6" id="KW-0812">Transmembrane</keyword>
<feature type="domain" description="NADH:quinone oxidoreductase/Mrp antiporter transmembrane" evidence="8">
    <location>
        <begin position="143"/>
        <end position="430"/>
    </location>
</feature>
<feature type="transmembrane region" description="Helical" evidence="7">
    <location>
        <begin position="315"/>
        <end position="341"/>
    </location>
</feature>
<dbReference type="GO" id="GO:0016020">
    <property type="term" value="C:membrane"/>
    <property type="evidence" value="ECO:0007669"/>
    <property type="project" value="UniProtKB-SubCell"/>
</dbReference>
<feature type="transmembrane region" description="Helical" evidence="7">
    <location>
        <begin position="605"/>
        <end position="625"/>
    </location>
</feature>
<dbReference type="NCBIfam" id="TIGR01974">
    <property type="entry name" value="NDH_I_L"/>
    <property type="match status" value="1"/>
</dbReference>
<keyword evidence="11" id="KW-1185">Reference proteome</keyword>
<dbReference type="GO" id="GO:0048038">
    <property type="term" value="F:quinone binding"/>
    <property type="evidence" value="ECO:0007669"/>
    <property type="project" value="UniProtKB-KW"/>
</dbReference>
<organism evidence="10 11">
    <name type="scientific">Peptococcus niger</name>
    <dbReference type="NCBI Taxonomy" id="2741"/>
    <lineage>
        <taxon>Bacteria</taxon>
        <taxon>Bacillati</taxon>
        <taxon>Bacillota</taxon>
        <taxon>Clostridia</taxon>
        <taxon>Eubacteriales</taxon>
        <taxon>Peptococcaceae</taxon>
        <taxon>Peptococcus</taxon>
    </lineage>
</organism>
<evidence type="ECO:0000256" key="6">
    <source>
        <dbReference type="RuleBase" id="RU000320"/>
    </source>
</evidence>
<dbReference type="STRING" id="2741.SAMN04489866_103146"/>
<gene>
    <name evidence="10" type="ORF">SAMN04489866_103146</name>
</gene>
<feature type="transmembrane region" description="Helical" evidence="7">
    <location>
        <begin position="219"/>
        <end position="236"/>
    </location>
</feature>
<comment type="subcellular location">
    <subcellularLocation>
        <location evidence="1">Endomembrane system</location>
        <topology evidence="1">Multi-pass membrane protein</topology>
    </subcellularLocation>
    <subcellularLocation>
        <location evidence="6">Membrane</location>
        <topology evidence="6">Multi-pass membrane protein</topology>
    </subcellularLocation>
</comment>
<evidence type="ECO:0000313" key="11">
    <source>
        <dbReference type="Proteomes" id="UP000198995"/>
    </source>
</evidence>
<feature type="transmembrane region" description="Helical" evidence="7">
    <location>
        <begin position="6"/>
        <end position="29"/>
    </location>
</feature>
<feature type="transmembrane region" description="Helical" evidence="7">
    <location>
        <begin position="416"/>
        <end position="440"/>
    </location>
</feature>
<dbReference type="Proteomes" id="UP000198995">
    <property type="component" value="Unassembled WGS sequence"/>
</dbReference>
<feature type="transmembrane region" description="Helical" evidence="7">
    <location>
        <begin position="126"/>
        <end position="143"/>
    </location>
</feature>
<evidence type="ECO:0000259" key="8">
    <source>
        <dbReference type="Pfam" id="PF00361"/>
    </source>
</evidence>
<protein>
    <submittedName>
        <fullName evidence="10">NADH dehydrogenase subunit L</fullName>
    </submittedName>
</protein>
<feature type="transmembrane region" description="Helical" evidence="7">
    <location>
        <begin position="384"/>
        <end position="404"/>
    </location>
</feature>
<dbReference type="PRINTS" id="PR01435">
    <property type="entry name" value="NPOXDRDTASE5"/>
</dbReference>
<feature type="transmembrane region" description="Helical" evidence="7">
    <location>
        <begin position="347"/>
        <end position="364"/>
    </location>
</feature>
<dbReference type="InterPro" id="IPR001516">
    <property type="entry name" value="Proton_antipo_N"/>
</dbReference>
<evidence type="ECO:0000256" key="1">
    <source>
        <dbReference type="ARBA" id="ARBA00004127"/>
    </source>
</evidence>
<evidence type="ECO:0000313" key="10">
    <source>
        <dbReference type="EMBL" id="SDD44937.1"/>
    </source>
</evidence>
<dbReference type="OrthoDB" id="9807568at2"/>
<feature type="domain" description="NADH-Ubiquinone oxidoreductase (complex I) chain 5 N-terminal" evidence="9">
    <location>
        <begin position="77"/>
        <end position="127"/>
    </location>
</feature>
<dbReference type="Gene3D" id="1.20.5.2700">
    <property type="match status" value="1"/>
</dbReference>
<feature type="transmembrane region" description="Helical" evidence="7">
    <location>
        <begin position="149"/>
        <end position="168"/>
    </location>
</feature>
<feature type="transmembrane region" description="Helical" evidence="7">
    <location>
        <begin position="461"/>
        <end position="484"/>
    </location>
</feature>
<feature type="transmembrane region" description="Helical" evidence="7">
    <location>
        <begin position="94"/>
        <end position="114"/>
    </location>
</feature>
<sequence length="631" mass="69671">MTEASWFWIYLAWLLPIIPLAVFAVTGLFTQKSKPLTIGLVIAGFAVDVVIAIGIAYEVYVQKAVTMTSPIEYALTWIQIPGITIDLGVLMDPLTAMMLFVVTVISLLVAIYSIGYMEGDPGTPRFFTYLSIFVASMLILVLANNYFMIFIGWELVGLCSYLLIGFYYQTFSAAAASQKAFLFNRIADFGFMVGFFMLYAFFGTFNFTELAEKIPAEQGTLFITVAAILVFVGPIGKSAQFPFHVWLPDAMEGPTPVSALIHAATMVAAGVYLLSRQFVLFSASTAAMTVVMAIGGFTAIFAASMALVNNDIKRVLAFSTLSQLGYMVMAVGLGSMTAAMFHLGTHAFFKALLFLGAGCIIHVVGSNDMAFMGGLRKHMPKTTWTFMIGTLALCGIVPFAGFWSKDEIIATAFTNGHYISFVVAEVVAFMTSFYMFRLVFRTFFGENKTDKSRHLHECPATMTTPLIILAVFAIFGGFVGAPFIQNGFASYIFYGQAHHPEANWFVITVSTLMAFGGIFLAYLVYYKKTISAAAVAQRFSGIYTILYNRYYVDEFYGWVFHQLVLGFSKFCKFFDEVIIDGFLDFLTVVTKWSGSKLRRTETGNLQTYALVMFAAVIILVLWKAIPMLGGI</sequence>
<feature type="transmembrane region" description="Helical" evidence="7">
    <location>
        <begin position="504"/>
        <end position="525"/>
    </location>
</feature>
<evidence type="ECO:0000259" key="9">
    <source>
        <dbReference type="Pfam" id="PF00662"/>
    </source>
</evidence>
<dbReference type="Pfam" id="PF00361">
    <property type="entry name" value="Proton_antipo_M"/>
    <property type="match status" value="1"/>
</dbReference>
<dbReference type="InterPro" id="IPR018393">
    <property type="entry name" value="NADHpl_OxRdtase_5_subgr"/>
</dbReference>
<keyword evidence="5 7" id="KW-0472">Membrane</keyword>
<feature type="transmembrane region" description="Helical" evidence="7">
    <location>
        <begin position="286"/>
        <end position="308"/>
    </location>
</feature>
<proteinExistence type="inferred from homology"/>
<dbReference type="GO" id="GO:0003954">
    <property type="term" value="F:NADH dehydrogenase activity"/>
    <property type="evidence" value="ECO:0007669"/>
    <property type="project" value="TreeGrafter"/>
</dbReference>